<evidence type="ECO:0000256" key="1">
    <source>
        <dbReference type="SAM" id="SignalP"/>
    </source>
</evidence>
<feature type="domain" description="Phytotoxin PcF" evidence="2">
    <location>
        <begin position="20"/>
        <end position="61"/>
    </location>
</feature>
<dbReference type="AlphaFoldDB" id="A0A225WFC9"/>
<dbReference type="Proteomes" id="UP000198211">
    <property type="component" value="Unassembled WGS sequence"/>
</dbReference>
<feature type="signal peptide" evidence="1">
    <location>
        <begin position="1"/>
        <end position="18"/>
    </location>
</feature>
<protein>
    <submittedName>
        <fullName evidence="3">PcF and SCR74-like cys-rich secreted peptide</fullName>
    </submittedName>
</protein>
<keyword evidence="4" id="KW-1185">Reference proteome</keyword>
<organism evidence="3 4">
    <name type="scientific">Phytophthora megakarya</name>
    <dbReference type="NCBI Taxonomy" id="4795"/>
    <lineage>
        <taxon>Eukaryota</taxon>
        <taxon>Sar</taxon>
        <taxon>Stramenopiles</taxon>
        <taxon>Oomycota</taxon>
        <taxon>Peronosporomycetes</taxon>
        <taxon>Peronosporales</taxon>
        <taxon>Peronosporaceae</taxon>
        <taxon>Phytophthora</taxon>
    </lineage>
</organism>
<dbReference type="EMBL" id="NBNE01000935">
    <property type="protein sequence ID" value="OWZ16433.1"/>
    <property type="molecule type" value="Genomic_DNA"/>
</dbReference>
<evidence type="ECO:0000313" key="4">
    <source>
        <dbReference type="Proteomes" id="UP000198211"/>
    </source>
</evidence>
<accession>A0A225WFC9</accession>
<dbReference type="Pfam" id="PF09461">
    <property type="entry name" value="PcF"/>
    <property type="match status" value="1"/>
</dbReference>
<evidence type="ECO:0000259" key="2">
    <source>
        <dbReference type="Pfam" id="PF09461"/>
    </source>
</evidence>
<comment type="caution">
    <text evidence="3">The sequence shown here is derived from an EMBL/GenBank/DDBJ whole genome shotgun (WGS) entry which is preliminary data.</text>
</comment>
<evidence type="ECO:0000313" key="3">
    <source>
        <dbReference type="EMBL" id="OWZ16433.1"/>
    </source>
</evidence>
<gene>
    <name evidence="3" type="ORF">PHMEG_0009790</name>
</gene>
<dbReference type="InterPro" id="IPR018570">
    <property type="entry name" value="Phytotoxin_PcF"/>
</dbReference>
<keyword evidence="1" id="KW-0732">Signal</keyword>
<proteinExistence type="predicted"/>
<sequence length="64" mass="6839">MNYFAVFLVAVVATTSSAQQQLCSAPGCASRFSDSNVRTSECCKKRPGNFDDCCRMSCNSGSPC</sequence>
<dbReference type="OrthoDB" id="124354at2759"/>
<reference evidence="4" key="1">
    <citation type="submission" date="2017-03" db="EMBL/GenBank/DDBJ databases">
        <title>Phytopthora megakarya and P. palmivora, two closely related causual agents of cacao black pod achieved similar genome size and gene model numbers by different mechanisms.</title>
        <authorList>
            <person name="Ali S."/>
            <person name="Shao J."/>
            <person name="Larry D.J."/>
            <person name="Kronmiller B."/>
            <person name="Shen D."/>
            <person name="Strem M.D."/>
            <person name="Melnick R.L."/>
            <person name="Guiltinan M.J."/>
            <person name="Tyler B.M."/>
            <person name="Meinhardt L.W."/>
            <person name="Bailey B.A."/>
        </authorList>
    </citation>
    <scope>NUCLEOTIDE SEQUENCE [LARGE SCALE GENOMIC DNA]</scope>
    <source>
        <strain evidence="4">zdho120</strain>
    </source>
</reference>
<feature type="chain" id="PRO_5013302345" evidence="1">
    <location>
        <begin position="19"/>
        <end position="64"/>
    </location>
</feature>
<name>A0A225WFC9_9STRA</name>